<gene>
    <name evidence="1" type="ORF">LOK49_LG10G00422</name>
</gene>
<dbReference type="EMBL" id="CM045767">
    <property type="protein sequence ID" value="KAI7998651.1"/>
    <property type="molecule type" value="Genomic_DNA"/>
</dbReference>
<dbReference type="Proteomes" id="UP001060215">
    <property type="component" value="Chromosome 10"/>
</dbReference>
<keyword evidence="2" id="KW-1185">Reference proteome</keyword>
<organism evidence="1 2">
    <name type="scientific">Camellia lanceoleosa</name>
    <dbReference type="NCBI Taxonomy" id="1840588"/>
    <lineage>
        <taxon>Eukaryota</taxon>
        <taxon>Viridiplantae</taxon>
        <taxon>Streptophyta</taxon>
        <taxon>Embryophyta</taxon>
        <taxon>Tracheophyta</taxon>
        <taxon>Spermatophyta</taxon>
        <taxon>Magnoliopsida</taxon>
        <taxon>eudicotyledons</taxon>
        <taxon>Gunneridae</taxon>
        <taxon>Pentapetalae</taxon>
        <taxon>asterids</taxon>
        <taxon>Ericales</taxon>
        <taxon>Theaceae</taxon>
        <taxon>Camellia</taxon>
    </lineage>
</organism>
<sequence length="409" mass="44926">MASSLLFFSLLLFNLQVSMAGSNIAFEDGYTVSTVIDGHEFHINPRSILPQFGSSDLIILDSANSAFYTVSFFKSQEIAVKRLSGGNLGFLDGDLATAKFNNPRSFAVDLNGNVYVADKGNLAVRKISKSGVTTIAGGNSTIGRVDGPGRHASFSTDFELAFVPERCALMICDHGNLVVRQINLKPQDCERGPQPVLSMAAWAWPLGVGVSCLLGFIIGFAVRHVTLHEGSDPFRLNKTWKHYLISRRRQVLMLCFDIGSVIVSSTLYMLLRRIIMLSLSHLSLMLGINTVESQTPFEKKPVSLLDSEIPVSLLDSEILGSEVITTKSQIFAEQSKDLITFDGEEELPNPADKTFKLGDDNEHGNDVLCDDQQRIDNMIKDNIVGFVEQAKKIQLEGSFVSSSGLVKRR</sequence>
<accession>A0ACC0GBY4</accession>
<protein>
    <submittedName>
        <fullName evidence="1">Uncharacterized protein</fullName>
    </submittedName>
</protein>
<evidence type="ECO:0000313" key="2">
    <source>
        <dbReference type="Proteomes" id="UP001060215"/>
    </source>
</evidence>
<name>A0ACC0GBY4_9ERIC</name>
<comment type="caution">
    <text evidence="1">The sequence shown here is derived from an EMBL/GenBank/DDBJ whole genome shotgun (WGS) entry which is preliminary data.</text>
</comment>
<proteinExistence type="predicted"/>
<reference evidence="1 2" key="1">
    <citation type="journal article" date="2022" name="Plant J.">
        <title>Chromosome-level genome of Camellia lanceoleosa provides a valuable resource for understanding genome evolution and self-incompatibility.</title>
        <authorList>
            <person name="Gong W."/>
            <person name="Xiao S."/>
            <person name="Wang L."/>
            <person name="Liao Z."/>
            <person name="Chang Y."/>
            <person name="Mo W."/>
            <person name="Hu G."/>
            <person name="Li W."/>
            <person name="Zhao G."/>
            <person name="Zhu H."/>
            <person name="Hu X."/>
            <person name="Ji K."/>
            <person name="Xiang X."/>
            <person name="Song Q."/>
            <person name="Yuan D."/>
            <person name="Jin S."/>
            <person name="Zhang L."/>
        </authorList>
    </citation>
    <scope>NUCLEOTIDE SEQUENCE [LARGE SCALE GENOMIC DNA]</scope>
    <source>
        <strain evidence="1">SQ_2022a</strain>
    </source>
</reference>
<evidence type="ECO:0000313" key="1">
    <source>
        <dbReference type="EMBL" id="KAI7998651.1"/>
    </source>
</evidence>